<feature type="compositionally biased region" description="Low complexity" evidence="1">
    <location>
        <begin position="127"/>
        <end position="195"/>
    </location>
</feature>
<keyword evidence="2" id="KW-0732">Signal</keyword>
<evidence type="ECO:0000256" key="1">
    <source>
        <dbReference type="SAM" id="MobiDB-lite"/>
    </source>
</evidence>
<sequence length="358" mass="37131">MRSFRQLALLALPLLGRVAAEEPASPTSKVETAVKTIYANANEAFQDLLNALPEESLHVALNGLTHFREGVFETDRRGVEHVHRENPPLATKLIVAAVEDLKRRQAPAPNNGTALTTQSQEPQSTIAPESTEAPPESTEAPPESTEAPPESSQAPPSESSQDEPQSTSDASPSASSAPPPESSAVVVPVPVTTTDSEGRTTVASSEILSRPTASIAVPVTRTNAEGSTEVATETRPAVVFSTTDSAGRTIETTSTVDFAPTKGQVLTRTNAEGGTFLTTYTPGSGRVSSIVLKTTTGADGRQSVVTSYTYVDPAAQATNGGGDEPAGTAKPSLQRDAAPRYRVADAAVLGGALAAFFA</sequence>
<dbReference type="Proteomes" id="UP000800036">
    <property type="component" value="Unassembled WGS sequence"/>
</dbReference>
<proteinExistence type="predicted"/>
<accession>A0A6A5VBS8</accession>
<feature type="chain" id="PRO_5025437449" evidence="2">
    <location>
        <begin position="21"/>
        <end position="358"/>
    </location>
</feature>
<evidence type="ECO:0000256" key="2">
    <source>
        <dbReference type="SAM" id="SignalP"/>
    </source>
</evidence>
<dbReference type="OrthoDB" id="5427732at2759"/>
<feature type="region of interest" description="Disordered" evidence="1">
    <location>
        <begin position="105"/>
        <end position="204"/>
    </location>
</feature>
<evidence type="ECO:0000313" key="3">
    <source>
        <dbReference type="EMBL" id="KAF1973799.1"/>
    </source>
</evidence>
<feature type="region of interest" description="Disordered" evidence="1">
    <location>
        <begin position="314"/>
        <end position="335"/>
    </location>
</feature>
<gene>
    <name evidence="3" type="ORF">BU23DRAFT_124366</name>
</gene>
<feature type="signal peptide" evidence="2">
    <location>
        <begin position="1"/>
        <end position="20"/>
    </location>
</feature>
<feature type="compositionally biased region" description="Polar residues" evidence="1">
    <location>
        <begin position="108"/>
        <end position="126"/>
    </location>
</feature>
<name>A0A6A5VBS8_9PLEO</name>
<protein>
    <submittedName>
        <fullName evidence="3">Uncharacterized protein</fullName>
    </submittedName>
</protein>
<keyword evidence="4" id="KW-1185">Reference proteome</keyword>
<organism evidence="3 4">
    <name type="scientific">Bimuria novae-zelandiae CBS 107.79</name>
    <dbReference type="NCBI Taxonomy" id="1447943"/>
    <lineage>
        <taxon>Eukaryota</taxon>
        <taxon>Fungi</taxon>
        <taxon>Dikarya</taxon>
        <taxon>Ascomycota</taxon>
        <taxon>Pezizomycotina</taxon>
        <taxon>Dothideomycetes</taxon>
        <taxon>Pleosporomycetidae</taxon>
        <taxon>Pleosporales</taxon>
        <taxon>Massarineae</taxon>
        <taxon>Didymosphaeriaceae</taxon>
        <taxon>Bimuria</taxon>
    </lineage>
</organism>
<reference evidence="3" key="1">
    <citation type="journal article" date="2020" name="Stud. Mycol.">
        <title>101 Dothideomycetes genomes: a test case for predicting lifestyles and emergence of pathogens.</title>
        <authorList>
            <person name="Haridas S."/>
            <person name="Albert R."/>
            <person name="Binder M."/>
            <person name="Bloem J."/>
            <person name="Labutti K."/>
            <person name="Salamov A."/>
            <person name="Andreopoulos B."/>
            <person name="Baker S."/>
            <person name="Barry K."/>
            <person name="Bills G."/>
            <person name="Bluhm B."/>
            <person name="Cannon C."/>
            <person name="Castanera R."/>
            <person name="Culley D."/>
            <person name="Daum C."/>
            <person name="Ezra D."/>
            <person name="Gonzalez J."/>
            <person name="Henrissat B."/>
            <person name="Kuo A."/>
            <person name="Liang C."/>
            <person name="Lipzen A."/>
            <person name="Lutzoni F."/>
            <person name="Magnuson J."/>
            <person name="Mondo S."/>
            <person name="Nolan M."/>
            <person name="Ohm R."/>
            <person name="Pangilinan J."/>
            <person name="Park H.-J."/>
            <person name="Ramirez L."/>
            <person name="Alfaro M."/>
            <person name="Sun H."/>
            <person name="Tritt A."/>
            <person name="Yoshinaga Y."/>
            <person name="Zwiers L.-H."/>
            <person name="Turgeon B."/>
            <person name="Goodwin S."/>
            <person name="Spatafora J."/>
            <person name="Crous P."/>
            <person name="Grigoriev I."/>
        </authorList>
    </citation>
    <scope>NUCLEOTIDE SEQUENCE</scope>
    <source>
        <strain evidence="3">CBS 107.79</strain>
    </source>
</reference>
<evidence type="ECO:0000313" key="4">
    <source>
        <dbReference type="Proteomes" id="UP000800036"/>
    </source>
</evidence>
<dbReference type="EMBL" id="ML976678">
    <property type="protein sequence ID" value="KAF1973799.1"/>
    <property type="molecule type" value="Genomic_DNA"/>
</dbReference>
<dbReference type="AlphaFoldDB" id="A0A6A5VBS8"/>